<evidence type="ECO:0000259" key="4">
    <source>
        <dbReference type="PROSITE" id="PS51755"/>
    </source>
</evidence>
<feature type="transmembrane region" description="Helical" evidence="3">
    <location>
        <begin position="212"/>
        <end position="233"/>
    </location>
</feature>
<keyword evidence="3" id="KW-0472">Membrane</keyword>
<dbReference type="InterPro" id="IPR016032">
    <property type="entry name" value="Sig_transdc_resp-reg_C-effctor"/>
</dbReference>
<evidence type="ECO:0000256" key="1">
    <source>
        <dbReference type="ARBA" id="ARBA00023125"/>
    </source>
</evidence>
<evidence type="ECO:0000313" key="5">
    <source>
        <dbReference type="EMBL" id="MDQ9129203.1"/>
    </source>
</evidence>
<sequence>MDNVIKTSDQETSSCFVIADAVIFCPMENIFKSISNGVEFPILVSASECFLHLIKNHGVLITKGTLMQIGWEQYGLHVSDNTYYQNILTLRKGLRQCGIDCEVIKTVPRKGLLIPSSIKIIPLSSGVQVVQEAQVVQDVQGVQDVQDVQGVQGVQDVQGVQGVQGVQDVQDVQANISTISPQDQVSARPVEEIPVQTQVLTHHPESLRSKRIMHFAFGILAFISLFVGGGVFLSESYSSMFHNIGNINGCRVNINENRSTEDDFYKFNAKNPVSCQGDEVVYFSTFQFIPRVSVIKCRDEFSYLSRNDCISNYYIENQS</sequence>
<dbReference type="InterPro" id="IPR001867">
    <property type="entry name" value="OmpR/PhoB-type_DNA-bd"/>
</dbReference>
<keyword evidence="1 2" id="KW-0238">DNA-binding</keyword>
<dbReference type="RefSeq" id="WP_309048311.1">
    <property type="nucleotide sequence ID" value="NZ_JAVIGA010000032.1"/>
</dbReference>
<dbReference type="GO" id="GO:0000160">
    <property type="term" value="P:phosphorelay signal transduction system"/>
    <property type="evidence" value="ECO:0007669"/>
    <property type="project" value="InterPro"/>
</dbReference>
<evidence type="ECO:0000313" key="6">
    <source>
        <dbReference type="Proteomes" id="UP001224622"/>
    </source>
</evidence>
<dbReference type="SUPFAM" id="SSF46894">
    <property type="entry name" value="C-terminal effector domain of the bipartite response regulators"/>
    <property type="match status" value="1"/>
</dbReference>
<feature type="DNA-binding region" description="OmpR/PhoB-type" evidence="2">
    <location>
        <begin position="13"/>
        <end position="116"/>
    </location>
</feature>
<dbReference type="EMBL" id="JAVIGA010000032">
    <property type="protein sequence ID" value="MDQ9129203.1"/>
    <property type="molecule type" value="Genomic_DNA"/>
</dbReference>
<gene>
    <name evidence="5" type="ORF">RDT67_22550</name>
</gene>
<dbReference type="InterPro" id="IPR036388">
    <property type="entry name" value="WH-like_DNA-bd_sf"/>
</dbReference>
<comment type="caution">
    <text evidence="5">The sequence shown here is derived from an EMBL/GenBank/DDBJ whole genome shotgun (WGS) entry which is preliminary data.</text>
</comment>
<dbReference type="GO" id="GO:0003677">
    <property type="term" value="F:DNA binding"/>
    <property type="evidence" value="ECO:0007669"/>
    <property type="project" value="UniProtKB-UniRule"/>
</dbReference>
<feature type="domain" description="OmpR/PhoB-type" evidence="4">
    <location>
        <begin position="13"/>
        <end position="116"/>
    </location>
</feature>
<accession>A0AAJ2DB87</accession>
<keyword evidence="3" id="KW-0812">Transmembrane</keyword>
<dbReference type="GO" id="GO:0006355">
    <property type="term" value="P:regulation of DNA-templated transcription"/>
    <property type="evidence" value="ECO:0007669"/>
    <property type="project" value="InterPro"/>
</dbReference>
<evidence type="ECO:0000256" key="2">
    <source>
        <dbReference type="PROSITE-ProRule" id="PRU01091"/>
    </source>
</evidence>
<protein>
    <recommendedName>
        <fullName evidence="4">OmpR/PhoB-type domain-containing protein</fullName>
    </recommendedName>
</protein>
<organism evidence="5 6">
    <name type="scientific">Serratia fonticola</name>
    <dbReference type="NCBI Taxonomy" id="47917"/>
    <lineage>
        <taxon>Bacteria</taxon>
        <taxon>Pseudomonadati</taxon>
        <taxon>Pseudomonadota</taxon>
        <taxon>Gammaproteobacteria</taxon>
        <taxon>Enterobacterales</taxon>
        <taxon>Yersiniaceae</taxon>
        <taxon>Serratia</taxon>
    </lineage>
</organism>
<dbReference type="Proteomes" id="UP001224622">
    <property type="component" value="Unassembled WGS sequence"/>
</dbReference>
<name>A0AAJ2DB87_SERFO</name>
<keyword evidence="3" id="KW-1133">Transmembrane helix</keyword>
<evidence type="ECO:0000256" key="3">
    <source>
        <dbReference type="SAM" id="Phobius"/>
    </source>
</evidence>
<reference evidence="5" key="1">
    <citation type="submission" date="2023-08" db="EMBL/GenBank/DDBJ databases">
        <title>The Comparative Genomic Analysis of Yersiniaceae from Polar Regions.</title>
        <authorList>
            <person name="Goncharov A."/>
            <person name="Aslanov B."/>
            <person name="Kolodzhieva V."/>
            <person name="Azarov D."/>
            <person name="Mochov A."/>
            <person name="Lebedeva E."/>
        </authorList>
    </citation>
    <scope>NUCLEOTIDE SEQUENCE</scope>
    <source>
        <strain evidence="5">Vf</strain>
    </source>
</reference>
<dbReference type="PROSITE" id="PS51755">
    <property type="entry name" value="OMPR_PHOB"/>
    <property type="match status" value="1"/>
</dbReference>
<dbReference type="Gene3D" id="1.10.10.10">
    <property type="entry name" value="Winged helix-like DNA-binding domain superfamily/Winged helix DNA-binding domain"/>
    <property type="match status" value="1"/>
</dbReference>
<dbReference type="SMART" id="SM00862">
    <property type="entry name" value="Trans_reg_C"/>
    <property type="match status" value="1"/>
</dbReference>
<dbReference type="AlphaFoldDB" id="A0AAJ2DB87"/>
<proteinExistence type="predicted"/>